<dbReference type="GO" id="GO:0034045">
    <property type="term" value="C:phagophore assembly site membrane"/>
    <property type="evidence" value="ECO:0007669"/>
    <property type="project" value="UniProtKB-SubCell"/>
</dbReference>
<dbReference type="Pfam" id="PF04110">
    <property type="entry name" value="APG12"/>
    <property type="match status" value="1"/>
</dbReference>
<evidence type="ECO:0000256" key="2">
    <source>
        <dbReference type="ARBA" id="ARBA00011288"/>
    </source>
</evidence>
<dbReference type="OMA" id="YAKTHAW"/>
<dbReference type="GO" id="GO:0034274">
    <property type="term" value="C:Atg12-Atg5-Atg16 complex"/>
    <property type="evidence" value="ECO:0007669"/>
    <property type="project" value="TreeGrafter"/>
</dbReference>
<keyword evidence="7" id="KW-0653">Protein transport</keyword>
<dbReference type="EMBL" id="KQ964528">
    <property type="protein sequence ID" value="KXN69624.1"/>
    <property type="molecule type" value="Genomic_DNA"/>
</dbReference>
<evidence type="ECO:0000256" key="4">
    <source>
        <dbReference type="ARBA" id="ARBA00022499"/>
    </source>
</evidence>
<dbReference type="STRING" id="796925.A0A137P3Z5"/>
<dbReference type="GO" id="GO:0097352">
    <property type="term" value="P:autophagosome maturation"/>
    <property type="evidence" value="ECO:0007669"/>
    <property type="project" value="TreeGrafter"/>
</dbReference>
<dbReference type="GO" id="GO:0000421">
    <property type="term" value="C:autophagosome membrane"/>
    <property type="evidence" value="ECO:0007669"/>
    <property type="project" value="TreeGrafter"/>
</dbReference>
<evidence type="ECO:0000256" key="8">
    <source>
        <dbReference type="SAM" id="MobiDB-lite"/>
    </source>
</evidence>
<evidence type="ECO:0000313" key="10">
    <source>
        <dbReference type="Proteomes" id="UP000070444"/>
    </source>
</evidence>
<keyword evidence="6 7" id="KW-0072">Autophagy</keyword>
<protein>
    <recommendedName>
        <fullName evidence="3 7">Ubiquitin-like protein ATG12</fullName>
    </recommendedName>
</protein>
<comment type="subcellular location">
    <subcellularLocation>
        <location evidence="7">Preautophagosomal structure membrane</location>
        <topology evidence="7">Peripheral membrane protein</topology>
    </subcellularLocation>
</comment>
<evidence type="ECO:0000256" key="3">
    <source>
        <dbReference type="ARBA" id="ARBA00015875"/>
    </source>
</evidence>
<evidence type="ECO:0000313" key="9">
    <source>
        <dbReference type="EMBL" id="KXN69624.1"/>
    </source>
</evidence>
<reference evidence="9 10" key="1">
    <citation type="journal article" date="2015" name="Genome Biol. Evol.">
        <title>Phylogenomic analyses indicate that early fungi evolved digesting cell walls of algal ancestors of land plants.</title>
        <authorList>
            <person name="Chang Y."/>
            <person name="Wang S."/>
            <person name="Sekimoto S."/>
            <person name="Aerts A.L."/>
            <person name="Choi C."/>
            <person name="Clum A."/>
            <person name="LaButti K.M."/>
            <person name="Lindquist E.A."/>
            <person name="Yee Ngan C."/>
            <person name="Ohm R.A."/>
            <person name="Salamov A.A."/>
            <person name="Grigoriev I.V."/>
            <person name="Spatafora J.W."/>
            <person name="Berbee M.L."/>
        </authorList>
    </citation>
    <scope>NUCLEOTIDE SEQUENCE [LARGE SCALE GENOMIC DNA]</scope>
    <source>
        <strain evidence="9 10">NRRL 28638</strain>
    </source>
</reference>
<dbReference type="CDD" id="cd01612">
    <property type="entry name" value="Ubl_ATG12"/>
    <property type="match status" value="1"/>
</dbReference>
<keyword evidence="4 7" id="KW-1017">Isopeptide bond</keyword>
<evidence type="ECO:0000256" key="7">
    <source>
        <dbReference type="RuleBase" id="RU361201"/>
    </source>
</evidence>
<dbReference type="GO" id="GO:0019776">
    <property type="term" value="F:Atg8-family ligase activity"/>
    <property type="evidence" value="ECO:0007669"/>
    <property type="project" value="TreeGrafter"/>
</dbReference>
<keyword evidence="5 7" id="KW-0833">Ubl conjugation pathway</keyword>
<feature type="compositionally biased region" description="Polar residues" evidence="8">
    <location>
        <begin position="1"/>
        <end position="12"/>
    </location>
</feature>
<dbReference type="GO" id="GO:0015031">
    <property type="term" value="P:protein transport"/>
    <property type="evidence" value="ECO:0007669"/>
    <property type="project" value="UniProtKB-KW"/>
</dbReference>
<dbReference type="InterPro" id="IPR007242">
    <property type="entry name" value="Atg12"/>
</dbReference>
<dbReference type="Gene3D" id="3.10.20.90">
    <property type="entry name" value="Phosphatidylinositol 3-kinase Catalytic Subunit, Chain A, domain 1"/>
    <property type="match status" value="1"/>
</dbReference>
<dbReference type="GO" id="GO:0000422">
    <property type="term" value="P:autophagy of mitochondrion"/>
    <property type="evidence" value="ECO:0007669"/>
    <property type="project" value="TreeGrafter"/>
</dbReference>
<feature type="compositionally biased region" description="Low complexity" evidence="8">
    <location>
        <begin position="13"/>
        <end position="22"/>
    </location>
</feature>
<evidence type="ECO:0000256" key="6">
    <source>
        <dbReference type="ARBA" id="ARBA00023006"/>
    </source>
</evidence>
<dbReference type="PANTHER" id="PTHR13385">
    <property type="entry name" value="AUTOPHAGY PROTEIN 12"/>
    <property type="match status" value="1"/>
</dbReference>
<comment type="subunit">
    <text evidence="2 7">Forms a conjugate with ATG5.</text>
</comment>
<dbReference type="InterPro" id="IPR029071">
    <property type="entry name" value="Ubiquitin-like_domsf"/>
</dbReference>
<keyword evidence="7" id="KW-0472">Membrane</keyword>
<name>A0A137P3Z5_CONC2</name>
<organism evidence="9 10">
    <name type="scientific">Conidiobolus coronatus (strain ATCC 28846 / CBS 209.66 / NRRL 28638)</name>
    <name type="common">Delacroixia coronata</name>
    <dbReference type="NCBI Taxonomy" id="796925"/>
    <lineage>
        <taxon>Eukaryota</taxon>
        <taxon>Fungi</taxon>
        <taxon>Fungi incertae sedis</taxon>
        <taxon>Zoopagomycota</taxon>
        <taxon>Entomophthoromycotina</taxon>
        <taxon>Entomophthoromycetes</taxon>
        <taxon>Entomophthorales</taxon>
        <taxon>Ancylistaceae</taxon>
        <taxon>Conidiobolus</taxon>
    </lineage>
</organism>
<dbReference type="SUPFAM" id="SSF54236">
    <property type="entry name" value="Ubiquitin-like"/>
    <property type="match status" value="1"/>
</dbReference>
<feature type="region of interest" description="Disordered" evidence="8">
    <location>
        <begin position="1"/>
        <end position="22"/>
    </location>
</feature>
<dbReference type="OrthoDB" id="10003551at2759"/>
<evidence type="ECO:0000256" key="5">
    <source>
        <dbReference type="ARBA" id="ARBA00022786"/>
    </source>
</evidence>
<evidence type="ECO:0000256" key="1">
    <source>
        <dbReference type="ARBA" id="ARBA00007778"/>
    </source>
</evidence>
<accession>A0A137P3Z5</accession>
<dbReference type="PANTHER" id="PTHR13385:SF0">
    <property type="entry name" value="UBIQUITIN-LIKE PROTEIN ATG12"/>
    <property type="match status" value="1"/>
</dbReference>
<proteinExistence type="inferred from homology"/>
<comment type="similarity">
    <text evidence="1 7">Belongs to the ATG12 family.</text>
</comment>
<dbReference type="GO" id="GO:0061723">
    <property type="term" value="P:glycophagy"/>
    <property type="evidence" value="ECO:0007669"/>
    <property type="project" value="TreeGrafter"/>
</dbReference>
<dbReference type="AlphaFoldDB" id="A0A137P3Z5"/>
<keyword evidence="7" id="KW-0813">Transport</keyword>
<dbReference type="FunFam" id="3.10.20.90:FF:000150">
    <property type="entry name" value="Ubiquitin-like protein ATG12"/>
    <property type="match status" value="1"/>
</dbReference>
<dbReference type="GO" id="GO:0000045">
    <property type="term" value="P:autophagosome assembly"/>
    <property type="evidence" value="ECO:0007669"/>
    <property type="project" value="InterPro"/>
</dbReference>
<sequence length="126" mass="14169">MSTQSRPNTPLDSSNRSSVSNTSFSSIDVNQFKRGDLPQKIIVRFRSVGNAPIMKQNLYKISTSNQFGSVANFLRKELRLKPSENLFLYINSAFCPNPDESVANLYKCFQTDGQLIVNYCSSMAWG</sequence>
<keyword evidence="10" id="KW-1185">Reference proteome</keyword>
<comment type="function">
    <text evidence="7">Ubiquitin-like protein involved in cytoplasm to vacuole transport (Cvt), autophagy vesicles formation, mitophagy, and nucleophagy.</text>
</comment>
<dbReference type="Proteomes" id="UP000070444">
    <property type="component" value="Unassembled WGS sequence"/>
</dbReference>
<gene>
    <name evidence="9" type="ORF">CONCODRAFT_18191</name>
</gene>
<dbReference type="GO" id="GO:0034727">
    <property type="term" value="P:piecemeal microautophagy of the nucleus"/>
    <property type="evidence" value="ECO:0007669"/>
    <property type="project" value="TreeGrafter"/>
</dbReference>